<reference evidence="9 10" key="1">
    <citation type="submission" date="2015-09" db="EMBL/GenBank/DDBJ databases">
        <title>Draft genome of the scarab beetle Oryctes borbonicus.</title>
        <authorList>
            <person name="Meyer J.M."/>
            <person name="Markov G.V."/>
            <person name="Baskaran P."/>
            <person name="Herrmann M."/>
            <person name="Sommer R.J."/>
            <person name="Roedelsperger C."/>
        </authorList>
    </citation>
    <scope>NUCLEOTIDE SEQUENCE [LARGE SCALE GENOMIC DNA]</scope>
    <source>
        <strain evidence="9">OB123</strain>
        <tissue evidence="9">Whole animal</tissue>
    </source>
</reference>
<dbReference type="PROSITE" id="PS51909">
    <property type="entry name" value="LYSOZYME_I"/>
    <property type="match status" value="1"/>
</dbReference>
<organism evidence="9 10">
    <name type="scientific">Oryctes borbonicus</name>
    <dbReference type="NCBI Taxonomy" id="1629725"/>
    <lineage>
        <taxon>Eukaryota</taxon>
        <taxon>Metazoa</taxon>
        <taxon>Ecdysozoa</taxon>
        <taxon>Arthropoda</taxon>
        <taxon>Hexapoda</taxon>
        <taxon>Insecta</taxon>
        <taxon>Pterygota</taxon>
        <taxon>Neoptera</taxon>
        <taxon>Endopterygota</taxon>
        <taxon>Coleoptera</taxon>
        <taxon>Polyphaga</taxon>
        <taxon>Scarabaeiformia</taxon>
        <taxon>Scarabaeidae</taxon>
        <taxon>Dynastinae</taxon>
        <taxon>Oryctes</taxon>
    </lineage>
</organism>
<keyword evidence="6" id="KW-0326">Glycosidase</keyword>
<evidence type="ECO:0000256" key="4">
    <source>
        <dbReference type="ARBA" id="ARBA00022638"/>
    </source>
</evidence>
<evidence type="ECO:0000313" key="10">
    <source>
        <dbReference type="Proteomes" id="UP000051574"/>
    </source>
</evidence>
<keyword evidence="5" id="KW-0378">Hydrolase</keyword>
<dbReference type="OrthoDB" id="6337871at2759"/>
<proteinExistence type="predicted"/>
<comment type="catalytic activity">
    <reaction evidence="1">
        <text>Hydrolysis of (1-&gt;4)-beta-linkages between N-acetylmuramic acid and N-acetyl-D-glucosamine residues in a peptidoglycan and between N-acetyl-D-glucosamine residues in chitodextrins.</text>
        <dbReference type="EC" id="3.2.1.17"/>
    </reaction>
</comment>
<feature type="disulfide bond" evidence="7">
    <location>
        <begin position="25"/>
        <end position="31"/>
    </location>
</feature>
<dbReference type="GO" id="GO:0003796">
    <property type="term" value="F:lysozyme activity"/>
    <property type="evidence" value="ECO:0007669"/>
    <property type="project" value="UniProtKB-EC"/>
</dbReference>
<feature type="chain" id="PRO_5006668132" description="lysozyme" evidence="8">
    <location>
        <begin position="23"/>
        <end position="117"/>
    </location>
</feature>
<gene>
    <name evidence="9" type="ORF">AMK59_7101</name>
</gene>
<evidence type="ECO:0000256" key="1">
    <source>
        <dbReference type="ARBA" id="ARBA00000632"/>
    </source>
</evidence>
<keyword evidence="8" id="KW-0732">Signal</keyword>
<sequence>MKHHLFLALLNLINSDIHKCVTCLCHARTGCYSLQNCAKYSISYDYWTDAKAPTVENNTGINLQSYTKCIADDNCIIHTIRNYGTSYLGNRVSGKITFYKVANAQEEIPKIWDPKKQ</sequence>
<evidence type="ECO:0000256" key="7">
    <source>
        <dbReference type="PIRSR" id="PIRSR608597-3"/>
    </source>
</evidence>
<evidence type="ECO:0000313" key="9">
    <source>
        <dbReference type="EMBL" id="KRT78650.1"/>
    </source>
</evidence>
<dbReference type="InterPro" id="IPR008597">
    <property type="entry name" value="Invert_lysozyme"/>
</dbReference>
<name>A0A0T6AUA2_9SCAR</name>
<keyword evidence="7" id="KW-1015">Disulfide bond</keyword>
<evidence type="ECO:0000256" key="2">
    <source>
        <dbReference type="ARBA" id="ARBA00012732"/>
    </source>
</evidence>
<feature type="disulfide bond" evidence="7">
    <location>
        <begin position="69"/>
        <end position="75"/>
    </location>
</feature>
<keyword evidence="3" id="KW-0929">Antimicrobial</keyword>
<dbReference type="EC" id="3.2.1.17" evidence="2"/>
<dbReference type="Pfam" id="PF05497">
    <property type="entry name" value="Destabilase"/>
    <property type="match status" value="1"/>
</dbReference>
<evidence type="ECO:0000256" key="5">
    <source>
        <dbReference type="ARBA" id="ARBA00022801"/>
    </source>
</evidence>
<keyword evidence="10" id="KW-1185">Reference proteome</keyword>
<evidence type="ECO:0000256" key="8">
    <source>
        <dbReference type="SAM" id="SignalP"/>
    </source>
</evidence>
<comment type="caution">
    <text evidence="9">The sequence shown here is derived from an EMBL/GenBank/DDBJ whole genome shotgun (WGS) entry which is preliminary data.</text>
</comment>
<feature type="signal peptide" evidence="8">
    <location>
        <begin position="1"/>
        <end position="22"/>
    </location>
</feature>
<dbReference type="GO" id="GO:0031640">
    <property type="term" value="P:killing of cells of another organism"/>
    <property type="evidence" value="ECO:0007669"/>
    <property type="project" value="UniProtKB-KW"/>
</dbReference>
<dbReference type="Gene3D" id="1.10.530.10">
    <property type="match status" value="1"/>
</dbReference>
<accession>A0A0T6AUA2</accession>
<keyword evidence="4" id="KW-0081">Bacteriolytic enzyme</keyword>
<evidence type="ECO:0000256" key="6">
    <source>
        <dbReference type="ARBA" id="ARBA00023295"/>
    </source>
</evidence>
<dbReference type="EMBL" id="LJIG01022799">
    <property type="protein sequence ID" value="KRT78650.1"/>
    <property type="molecule type" value="Genomic_DNA"/>
</dbReference>
<dbReference type="Proteomes" id="UP000051574">
    <property type="component" value="Unassembled WGS sequence"/>
</dbReference>
<dbReference type="GO" id="GO:0042742">
    <property type="term" value="P:defense response to bacterium"/>
    <property type="evidence" value="ECO:0007669"/>
    <property type="project" value="UniProtKB-KW"/>
</dbReference>
<protein>
    <recommendedName>
        <fullName evidence="2">lysozyme</fullName>
        <ecNumber evidence="2">3.2.1.17</ecNumber>
    </recommendedName>
</protein>
<dbReference type="AlphaFoldDB" id="A0A0T6AUA2"/>
<evidence type="ECO:0000256" key="3">
    <source>
        <dbReference type="ARBA" id="ARBA00022529"/>
    </source>
</evidence>